<dbReference type="VEuPathDB" id="GiardiaDB:SS50377_25484"/>
<name>V6LKD9_9EUKA</name>
<gene>
    <name evidence="1" type="ORF">SS50377_15051</name>
    <name evidence="2" type="ORF">SS50377_25484</name>
</gene>
<sequence length="146" mass="17038">MNRPVYSKSGERPSRQYIGMGDFVVSDEEEAIRVHVDKEKDFSISSDVKSDTPIHEYTDQEYDRDSFKYIQAFKEDNTIRVVKRVRINDSIKNFEIAIGNDNYLFWAQKYNEKFGLGEATLTKRRGRPKKDSVLNLLNACKKDSDK</sequence>
<dbReference type="AlphaFoldDB" id="V6LKD9"/>
<keyword evidence="3" id="KW-1185">Reference proteome</keyword>
<protein>
    <submittedName>
        <fullName evidence="1">Uncharacterized protein</fullName>
    </submittedName>
</protein>
<proteinExistence type="predicted"/>
<dbReference type="EMBL" id="KI546101">
    <property type="protein sequence ID" value="EST45032.1"/>
    <property type="molecule type" value="Genomic_DNA"/>
</dbReference>
<evidence type="ECO:0000313" key="3">
    <source>
        <dbReference type="Proteomes" id="UP000018208"/>
    </source>
</evidence>
<organism evidence="1">
    <name type="scientific">Spironucleus salmonicida</name>
    <dbReference type="NCBI Taxonomy" id="348837"/>
    <lineage>
        <taxon>Eukaryota</taxon>
        <taxon>Metamonada</taxon>
        <taxon>Diplomonadida</taxon>
        <taxon>Hexamitidae</taxon>
        <taxon>Hexamitinae</taxon>
        <taxon>Spironucleus</taxon>
    </lineage>
</organism>
<evidence type="ECO:0000313" key="2">
    <source>
        <dbReference type="EMBL" id="KAH0573364.1"/>
    </source>
</evidence>
<reference evidence="1 2" key="1">
    <citation type="journal article" date="2014" name="PLoS Genet.">
        <title>The Genome of Spironucleus salmonicida Highlights a Fish Pathogen Adapted to Fluctuating Environments.</title>
        <authorList>
            <person name="Xu F."/>
            <person name="Jerlstrom-Hultqvist J."/>
            <person name="Einarsson E."/>
            <person name="Astvaldsson A."/>
            <person name="Svard S.G."/>
            <person name="Andersson J.O."/>
        </authorList>
    </citation>
    <scope>NUCLEOTIDE SEQUENCE</scope>
    <source>
        <strain evidence="2">ATCC 50377</strain>
    </source>
</reference>
<reference evidence="2" key="2">
    <citation type="submission" date="2020-12" db="EMBL/GenBank/DDBJ databases">
        <title>New Spironucleus salmonicida genome in near-complete chromosomes.</title>
        <authorList>
            <person name="Xu F."/>
            <person name="Kurt Z."/>
            <person name="Jimenez-Gonzalez A."/>
            <person name="Astvaldsson A."/>
            <person name="Andersson J.O."/>
            <person name="Svard S.G."/>
        </authorList>
    </citation>
    <scope>NUCLEOTIDE SEQUENCE</scope>
    <source>
        <strain evidence="2">ATCC 50377</strain>
    </source>
</reference>
<dbReference type="EMBL" id="AUWU02000005">
    <property type="protein sequence ID" value="KAH0573364.1"/>
    <property type="molecule type" value="Genomic_DNA"/>
</dbReference>
<dbReference type="Proteomes" id="UP000018208">
    <property type="component" value="Unassembled WGS sequence"/>
</dbReference>
<accession>V6LKD9</accession>
<evidence type="ECO:0000313" key="1">
    <source>
        <dbReference type="EMBL" id="EST45032.1"/>
    </source>
</evidence>